<name>A0A5A9GF28_AZOLI</name>
<feature type="signal peptide" evidence="2">
    <location>
        <begin position="1"/>
        <end position="20"/>
    </location>
</feature>
<keyword evidence="2" id="KW-0732">Signal</keyword>
<gene>
    <name evidence="3" type="ORF">FZ942_28345</name>
</gene>
<evidence type="ECO:0000313" key="4">
    <source>
        <dbReference type="Proteomes" id="UP000324927"/>
    </source>
</evidence>
<accession>A0A5A9GF28</accession>
<reference evidence="3 4" key="1">
    <citation type="submission" date="2019-08" db="EMBL/GenBank/DDBJ databases">
        <authorList>
            <person name="Grouzdev D."/>
            <person name="Tikhonova E."/>
            <person name="Kravchenko I."/>
        </authorList>
    </citation>
    <scope>NUCLEOTIDE SEQUENCE [LARGE SCALE GENOMIC DNA]</scope>
    <source>
        <strain evidence="3 4">59b</strain>
    </source>
</reference>
<protein>
    <submittedName>
        <fullName evidence="3">Uncharacterized protein</fullName>
    </submittedName>
</protein>
<evidence type="ECO:0000256" key="2">
    <source>
        <dbReference type="SAM" id="SignalP"/>
    </source>
</evidence>
<proteinExistence type="predicted"/>
<dbReference type="EMBL" id="VTTN01000016">
    <property type="protein sequence ID" value="KAA0592425.1"/>
    <property type="molecule type" value="Genomic_DNA"/>
</dbReference>
<keyword evidence="4" id="KW-1185">Reference proteome</keyword>
<feature type="region of interest" description="Disordered" evidence="1">
    <location>
        <begin position="43"/>
        <end position="68"/>
    </location>
</feature>
<evidence type="ECO:0000313" key="3">
    <source>
        <dbReference type="EMBL" id="KAA0592425.1"/>
    </source>
</evidence>
<feature type="chain" id="PRO_5022851480" evidence="2">
    <location>
        <begin position="21"/>
        <end position="68"/>
    </location>
</feature>
<sequence length="68" mass="7293">MMTKNPFMSAWLSWANRASGMWTTAAMSAARRNQAAAQAATIKAMMTPPKAGQGNPGSKPKRKSKPAR</sequence>
<feature type="compositionally biased region" description="Basic residues" evidence="1">
    <location>
        <begin position="59"/>
        <end position="68"/>
    </location>
</feature>
<comment type="caution">
    <text evidence="3">The sequence shown here is derived from an EMBL/GenBank/DDBJ whole genome shotgun (WGS) entry which is preliminary data.</text>
</comment>
<dbReference type="AlphaFoldDB" id="A0A5A9GF28"/>
<dbReference type="Proteomes" id="UP000324927">
    <property type="component" value="Unassembled WGS sequence"/>
</dbReference>
<evidence type="ECO:0000256" key="1">
    <source>
        <dbReference type="SAM" id="MobiDB-lite"/>
    </source>
</evidence>
<organism evidence="3 4">
    <name type="scientific">Azospirillum lipoferum</name>
    <dbReference type="NCBI Taxonomy" id="193"/>
    <lineage>
        <taxon>Bacteria</taxon>
        <taxon>Pseudomonadati</taxon>
        <taxon>Pseudomonadota</taxon>
        <taxon>Alphaproteobacteria</taxon>
        <taxon>Rhodospirillales</taxon>
        <taxon>Azospirillaceae</taxon>
        <taxon>Azospirillum</taxon>
    </lineage>
</organism>